<dbReference type="PANTHER" id="PTHR30575:SF0">
    <property type="entry name" value="XAA-ARG DIPEPTIDASE"/>
    <property type="match status" value="1"/>
</dbReference>
<comment type="caution">
    <text evidence="4">The sequence shown here is derived from an EMBL/GenBank/DDBJ whole genome shotgun (WGS) entry which is preliminary data.</text>
</comment>
<dbReference type="Proteomes" id="UP000811899">
    <property type="component" value="Unassembled WGS sequence"/>
</dbReference>
<dbReference type="SUPFAM" id="SSF55031">
    <property type="entry name" value="Bacterial exopeptidase dimerisation domain"/>
    <property type="match status" value="1"/>
</dbReference>
<dbReference type="NCBIfam" id="TIGR01891">
    <property type="entry name" value="amidohydrolases"/>
    <property type="match status" value="1"/>
</dbReference>
<dbReference type="FunFam" id="3.30.70.360:FF:000004">
    <property type="entry name" value="Peptidase M20 domain-containing protein 2"/>
    <property type="match status" value="1"/>
</dbReference>
<evidence type="ECO:0000256" key="2">
    <source>
        <dbReference type="PIRNR" id="PIRNR037226"/>
    </source>
</evidence>
<dbReference type="Pfam" id="PF07687">
    <property type="entry name" value="M20_dimer"/>
    <property type="match status" value="1"/>
</dbReference>
<dbReference type="InterPro" id="IPR017439">
    <property type="entry name" value="Amidohydrolase"/>
</dbReference>
<evidence type="ECO:0000313" key="5">
    <source>
        <dbReference type="Proteomes" id="UP000811899"/>
    </source>
</evidence>
<dbReference type="PIRSF" id="PIRSF037226">
    <property type="entry name" value="Amidohydrolase_ACY1L2_prd"/>
    <property type="match status" value="1"/>
</dbReference>
<proteinExistence type="inferred from homology"/>
<dbReference type="EMBL" id="JAHCVJ010000004">
    <property type="protein sequence ID" value="MBT0664845.1"/>
    <property type="molecule type" value="Genomic_DNA"/>
</dbReference>
<accession>A0AAW4L4V9</accession>
<dbReference type="Pfam" id="PF01546">
    <property type="entry name" value="Peptidase_M20"/>
    <property type="match status" value="1"/>
</dbReference>
<keyword evidence="5" id="KW-1185">Reference proteome</keyword>
<dbReference type="InterPro" id="IPR002933">
    <property type="entry name" value="Peptidase_M20"/>
</dbReference>
<dbReference type="InterPro" id="IPR036264">
    <property type="entry name" value="Bact_exopeptidase_dim_dom"/>
</dbReference>
<reference evidence="4 5" key="1">
    <citation type="submission" date="2021-05" db="EMBL/GenBank/DDBJ databases">
        <title>The draft genome of Geobacter pelophilus DSM 12255.</title>
        <authorList>
            <person name="Xu Z."/>
            <person name="Masuda Y."/>
            <person name="Itoh H."/>
            <person name="Senoo K."/>
        </authorList>
    </citation>
    <scope>NUCLEOTIDE SEQUENCE [LARGE SCALE GENOMIC DNA]</scope>
    <source>
        <strain evidence="4 5">DSM 12255</strain>
    </source>
</reference>
<dbReference type="GO" id="GO:0016805">
    <property type="term" value="F:dipeptidase activity"/>
    <property type="evidence" value="ECO:0007669"/>
    <property type="project" value="InterPro"/>
</dbReference>
<evidence type="ECO:0000259" key="3">
    <source>
        <dbReference type="Pfam" id="PF07687"/>
    </source>
</evidence>
<dbReference type="InterPro" id="IPR017144">
    <property type="entry name" value="Xaa-Arg_dipeptidase"/>
</dbReference>
<dbReference type="PANTHER" id="PTHR30575">
    <property type="entry name" value="PEPTIDASE M20"/>
    <property type="match status" value="1"/>
</dbReference>
<dbReference type="CDD" id="cd05672">
    <property type="entry name" value="M20_ACY1L2-like"/>
    <property type="match status" value="1"/>
</dbReference>
<dbReference type="AlphaFoldDB" id="A0AAW4L4V9"/>
<comment type="similarity">
    <text evidence="2">Belongs to the peptidase M20A family.</text>
</comment>
<evidence type="ECO:0000256" key="1">
    <source>
        <dbReference type="ARBA" id="ARBA00022801"/>
    </source>
</evidence>
<dbReference type="InterPro" id="IPR011650">
    <property type="entry name" value="Peptidase_M20_dimer"/>
</dbReference>
<protein>
    <recommendedName>
        <fullName evidence="2">Peptidase M20 domain-containing protein 2</fullName>
    </recommendedName>
</protein>
<gene>
    <name evidence="4" type="ORF">KI809_11085</name>
</gene>
<feature type="domain" description="Peptidase M20 dimerisation" evidence="3">
    <location>
        <begin position="167"/>
        <end position="259"/>
    </location>
</feature>
<dbReference type="RefSeq" id="WP_214171622.1">
    <property type="nucleotide sequence ID" value="NZ_JAHCVJ010000004.1"/>
</dbReference>
<sequence length="388" mass="41833">MDTESLKTAICRSVELRRNDFTAISHDLYLHPETALQEQRSSEVLCRFLEREGFQVKRGLAEMETAFTATYGNAGPAIAILAEMDALPELGHACGHNIIAAAALGAAAVLREVLPEDAVRLTVMGTPAEEQGIGKIELIKAGFFDSIEFAMMVHPSSRRYVTKAYLGLARLRFVFHGRPAHASAYPEEGINALDGVIQTFNAINALRQQVPQDVRIHGIITDGGAAPNIIPARASCSFYVRAAELDRVHAMVQRVIACAQGAATATGSRLEVEEDPRIMAPFRINQAYADLYAKQLELLGLAEDVVAVDRNCGSSDIGNVSQIVPTIHPHVPIGSGINIHSSSFAEATVSLQGDQAVLEGACALAMTAADLVCDPAYRRRIAEEFTKN</sequence>
<dbReference type="InterPro" id="IPR052030">
    <property type="entry name" value="Peptidase_M20/M20A_hydrolases"/>
</dbReference>
<dbReference type="Gene3D" id="3.40.630.10">
    <property type="entry name" value="Zn peptidases"/>
    <property type="match status" value="1"/>
</dbReference>
<evidence type="ECO:0000313" key="4">
    <source>
        <dbReference type="EMBL" id="MBT0664845.1"/>
    </source>
</evidence>
<keyword evidence="1" id="KW-0378">Hydrolase</keyword>
<dbReference type="SUPFAM" id="SSF53187">
    <property type="entry name" value="Zn-dependent exopeptidases"/>
    <property type="match status" value="1"/>
</dbReference>
<organism evidence="4 5">
    <name type="scientific">Geoanaerobacter pelophilus</name>
    <dbReference type="NCBI Taxonomy" id="60036"/>
    <lineage>
        <taxon>Bacteria</taxon>
        <taxon>Pseudomonadati</taxon>
        <taxon>Thermodesulfobacteriota</taxon>
        <taxon>Desulfuromonadia</taxon>
        <taxon>Geobacterales</taxon>
        <taxon>Geobacteraceae</taxon>
        <taxon>Geoanaerobacter</taxon>
    </lineage>
</organism>
<dbReference type="Gene3D" id="3.30.70.360">
    <property type="match status" value="1"/>
</dbReference>
<name>A0AAW4L4V9_9BACT</name>